<dbReference type="Proteomes" id="UP000015105">
    <property type="component" value="Chromosome 7D"/>
</dbReference>
<accession>A0A453S467</accession>
<sequence>RNDVVIATAKLRTPSPPGALCPDAAKALSYRRFPQPRATLATTATPPTAVDRSEPSPTLSLRTPRRPPRRSFPSPYPAAVDRSQQAAPVGQARRRTPSSLRVTFPPPPERVFSP</sequence>
<organism evidence="2 3">
    <name type="scientific">Aegilops tauschii subsp. strangulata</name>
    <name type="common">Goatgrass</name>
    <dbReference type="NCBI Taxonomy" id="200361"/>
    <lineage>
        <taxon>Eukaryota</taxon>
        <taxon>Viridiplantae</taxon>
        <taxon>Streptophyta</taxon>
        <taxon>Embryophyta</taxon>
        <taxon>Tracheophyta</taxon>
        <taxon>Spermatophyta</taxon>
        <taxon>Magnoliopsida</taxon>
        <taxon>Liliopsida</taxon>
        <taxon>Poales</taxon>
        <taxon>Poaceae</taxon>
        <taxon>BOP clade</taxon>
        <taxon>Pooideae</taxon>
        <taxon>Triticodae</taxon>
        <taxon>Triticeae</taxon>
        <taxon>Triticinae</taxon>
        <taxon>Aegilops</taxon>
    </lineage>
</organism>
<dbReference type="EnsemblPlants" id="AET7Gv20809200.30">
    <property type="protein sequence ID" value="AET7Gv20809200.30"/>
    <property type="gene ID" value="AET7Gv20809200"/>
</dbReference>
<reference evidence="2" key="5">
    <citation type="journal article" date="2021" name="G3 (Bethesda)">
        <title>Aegilops tauschii genome assembly Aet v5.0 features greater sequence contiguity and improved annotation.</title>
        <authorList>
            <person name="Wang L."/>
            <person name="Zhu T."/>
            <person name="Rodriguez J.C."/>
            <person name="Deal K.R."/>
            <person name="Dubcovsky J."/>
            <person name="McGuire P.E."/>
            <person name="Lux T."/>
            <person name="Spannagl M."/>
            <person name="Mayer K.F.X."/>
            <person name="Baldrich P."/>
            <person name="Meyers B.C."/>
            <person name="Huo N."/>
            <person name="Gu Y.Q."/>
            <person name="Zhou H."/>
            <person name="Devos K.M."/>
            <person name="Bennetzen J.L."/>
            <person name="Unver T."/>
            <person name="Budak H."/>
            <person name="Gulick P.J."/>
            <person name="Galiba G."/>
            <person name="Kalapos B."/>
            <person name="Nelson D.R."/>
            <person name="Li P."/>
            <person name="You F.M."/>
            <person name="Luo M.C."/>
            <person name="Dvorak J."/>
        </authorList>
    </citation>
    <scope>NUCLEOTIDE SEQUENCE [LARGE SCALE GENOMIC DNA]</scope>
    <source>
        <strain evidence="2">cv. AL8/78</strain>
    </source>
</reference>
<reference evidence="2" key="4">
    <citation type="submission" date="2019-03" db="UniProtKB">
        <authorList>
            <consortium name="EnsemblPlants"/>
        </authorList>
    </citation>
    <scope>IDENTIFICATION</scope>
</reference>
<evidence type="ECO:0000256" key="1">
    <source>
        <dbReference type="SAM" id="MobiDB-lite"/>
    </source>
</evidence>
<feature type="compositionally biased region" description="Pro residues" evidence="1">
    <location>
        <begin position="104"/>
        <end position="114"/>
    </location>
</feature>
<evidence type="ECO:0000313" key="3">
    <source>
        <dbReference type="Proteomes" id="UP000015105"/>
    </source>
</evidence>
<feature type="region of interest" description="Disordered" evidence="1">
    <location>
        <begin position="36"/>
        <end position="114"/>
    </location>
</feature>
<proteinExistence type="predicted"/>
<protein>
    <submittedName>
        <fullName evidence="2">Uncharacterized protein</fullName>
    </submittedName>
</protein>
<reference evidence="2" key="3">
    <citation type="journal article" date="2017" name="Nature">
        <title>Genome sequence of the progenitor of the wheat D genome Aegilops tauschii.</title>
        <authorList>
            <person name="Luo M.C."/>
            <person name="Gu Y.Q."/>
            <person name="Puiu D."/>
            <person name="Wang H."/>
            <person name="Twardziok S.O."/>
            <person name="Deal K.R."/>
            <person name="Huo N."/>
            <person name="Zhu T."/>
            <person name="Wang L."/>
            <person name="Wang Y."/>
            <person name="McGuire P.E."/>
            <person name="Liu S."/>
            <person name="Long H."/>
            <person name="Ramasamy R.K."/>
            <person name="Rodriguez J.C."/>
            <person name="Van S.L."/>
            <person name="Yuan L."/>
            <person name="Wang Z."/>
            <person name="Xia Z."/>
            <person name="Xiao L."/>
            <person name="Anderson O.D."/>
            <person name="Ouyang S."/>
            <person name="Liang Y."/>
            <person name="Zimin A.V."/>
            <person name="Pertea G."/>
            <person name="Qi P."/>
            <person name="Bennetzen J.L."/>
            <person name="Dai X."/>
            <person name="Dawson M.W."/>
            <person name="Muller H.G."/>
            <person name="Kugler K."/>
            <person name="Rivarola-Duarte L."/>
            <person name="Spannagl M."/>
            <person name="Mayer K.F.X."/>
            <person name="Lu F.H."/>
            <person name="Bevan M.W."/>
            <person name="Leroy P."/>
            <person name="Li P."/>
            <person name="You F.M."/>
            <person name="Sun Q."/>
            <person name="Liu Z."/>
            <person name="Lyons E."/>
            <person name="Wicker T."/>
            <person name="Salzberg S.L."/>
            <person name="Devos K.M."/>
            <person name="Dvorak J."/>
        </authorList>
    </citation>
    <scope>NUCLEOTIDE SEQUENCE [LARGE SCALE GENOMIC DNA]</scope>
    <source>
        <strain evidence="2">cv. AL8/78</strain>
    </source>
</reference>
<reference evidence="3" key="2">
    <citation type="journal article" date="2017" name="Nat. Plants">
        <title>The Aegilops tauschii genome reveals multiple impacts of transposons.</title>
        <authorList>
            <person name="Zhao G."/>
            <person name="Zou C."/>
            <person name="Li K."/>
            <person name="Wang K."/>
            <person name="Li T."/>
            <person name="Gao L."/>
            <person name="Zhang X."/>
            <person name="Wang H."/>
            <person name="Yang Z."/>
            <person name="Liu X."/>
            <person name="Jiang W."/>
            <person name="Mao L."/>
            <person name="Kong X."/>
            <person name="Jiao Y."/>
            <person name="Jia J."/>
        </authorList>
    </citation>
    <scope>NUCLEOTIDE SEQUENCE [LARGE SCALE GENOMIC DNA]</scope>
    <source>
        <strain evidence="3">cv. AL8/78</strain>
    </source>
</reference>
<dbReference type="Gramene" id="AET7Gv20809200.30">
    <property type="protein sequence ID" value="AET7Gv20809200.30"/>
    <property type="gene ID" value="AET7Gv20809200"/>
</dbReference>
<reference evidence="3" key="1">
    <citation type="journal article" date="2014" name="Science">
        <title>Ancient hybridizations among the ancestral genomes of bread wheat.</title>
        <authorList>
            <consortium name="International Wheat Genome Sequencing Consortium,"/>
            <person name="Marcussen T."/>
            <person name="Sandve S.R."/>
            <person name="Heier L."/>
            <person name="Spannagl M."/>
            <person name="Pfeifer M."/>
            <person name="Jakobsen K.S."/>
            <person name="Wulff B.B."/>
            <person name="Steuernagel B."/>
            <person name="Mayer K.F."/>
            <person name="Olsen O.A."/>
        </authorList>
    </citation>
    <scope>NUCLEOTIDE SEQUENCE [LARGE SCALE GENOMIC DNA]</scope>
    <source>
        <strain evidence="3">cv. AL8/78</strain>
    </source>
</reference>
<name>A0A453S467_AEGTS</name>
<keyword evidence="3" id="KW-1185">Reference proteome</keyword>
<evidence type="ECO:0000313" key="2">
    <source>
        <dbReference type="EnsemblPlants" id="AET7Gv20809200.30"/>
    </source>
</evidence>
<dbReference type="AlphaFoldDB" id="A0A453S467"/>
<feature type="compositionally biased region" description="Low complexity" evidence="1">
    <location>
        <begin position="36"/>
        <end position="62"/>
    </location>
</feature>